<dbReference type="AlphaFoldDB" id="A0A4Z2E0P5"/>
<proteinExistence type="predicted"/>
<name>A0A4Z2E0P5_9TELE</name>
<sequence length="96" mass="10776">MPAIRPYHLHGQFSYLKKHLVLSELSSEAYKCVQLMLGVTIAHVGDGYFLDLSLLPKDIKNPDSRLANQSWVKEASLRHIQNIQKGFVAKIQGSSV</sequence>
<organism evidence="1 2">
    <name type="scientific">Liparis tanakae</name>
    <name type="common">Tanaka's snailfish</name>
    <dbReference type="NCBI Taxonomy" id="230148"/>
    <lineage>
        <taxon>Eukaryota</taxon>
        <taxon>Metazoa</taxon>
        <taxon>Chordata</taxon>
        <taxon>Craniata</taxon>
        <taxon>Vertebrata</taxon>
        <taxon>Euteleostomi</taxon>
        <taxon>Actinopterygii</taxon>
        <taxon>Neopterygii</taxon>
        <taxon>Teleostei</taxon>
        <taxon>Neoteleostei</taxon>
        <taxon>Acanthomorphata</taxon>
        <taxon>Eupercaria</taxon>
        <taxon>Perciformes</taxon>
        <taxon>Cottioidei</taxon>
        <taxon>Cottales</taxon>
        <taxon>Liparidae</taxon>
        <taxon>Liparis</taxon>
    </lineage>
</organism>
<accession>A0A4Z2E0P5</accession>
<evidence type="ECO:0000313" key="2">
    <source>
        <dbReference type="Proteomes" id="UP000314294"/>
    </source>
</evidence>
<comment type="caution">
    <text evidence="1">The sequence shown here is derived from an EMBL/GenBank/DDBJ whole genome shotgun (WGS) entry which is preliminary data.</text>
</comment>
<dbReference type="OrthoDB" id="8541140at2759"/>
<reference evidence="1 2" key="1">
    <citation type="submission" date="2019-03" db="EMBL/GenBank/DDBJ databases">
        <title>First draft genome of Liparis tanakae, snailfish: a comprehensive survey of snailfish specific genes.</title>
        <authorList>
            <person name="Kim W."/>
            <person name="Song I."/>
            <person name="Jeong J.-H."/>
            <person name="Kim D."/>
            <person name="Kim S."/>
            <person name="Ryu S."/>
            <person name="Song J.Y."/>
            <person name="Lee S.K."/>
        </authorList>
    </citation>
    <scope>NUCLEOTIDE SEQUENCE [LARGE SCALE GENOMIC DNA]</scope>
    <source>
        <tissue evidence="1">Muscle</tissue>
    </source>
</reference>
<protein>
    <submittedName>
        <fullName evidence="1">Uncharacterized protein</fullName>
    </submittedName>
</protein>
<dbReference type="Proteomes" id="UP000314294">
    <property type="component" value="Unassembled WGS sequence"/>
</dbReference>
<gene>
    <name evidence="1" type="ORF">EYF80_067587</name>
</gene>
<dbReference type="EMBL" id="SRLO01023184">
    <property type="protein sequence ID" value="TNN22299.1"/>
    <property type="molecule type" value="Genomic_DNA"/>
</dbReference>
<evidence type="ECO:0000313" key="1">
    <source>
        <dbReference type="EMBL" id="TNN22299.1"/>
    </source>
</evidence>
<keyword evidence="2" id="KW-1185">Reference proteome</keyword>